<evidence type="ECO:0000259" key="1">
    <source>
        <dbReference type="Pfam" id="PF00534"/>
    </source>
</evidence>
<dbReference type="OrthoDB" id="132546at2157"/>
<dbReference type="RefSeq" id="WP_174702885.1">
    <property type="nucleotide sequence ID" value="NZ_JABURA010000001.1"/>
</dbReference>
<proteinExistence type="predicted"/>
<feature type="domain" description="Glycosyl transferase family 1" evidence="1">
    <location>
        <begin position="189"/>
        <end position="346"/>
    </location>
</feature>
<comment type="caution">
    <text evidence="3">The sequence shown here is derived from an EMBL/GenBank/DDBJ whole genome shotgun (WGS) entry which is preliminary data.</text>
</comment>
<accession>A0A8J8GRN4</accession>
<organism evidence="3 4">
    <name type="scientific">Haloterrigena gelatinilytica</name>
    <dbReference type="NCBI Taxonomy" id="2741724"/>
    <lineage>
        <taxon>Archaea</taxon>
        <taxon>Methanobacteriati</taxon>
        <taxon>Methanobacteriota</taxon>
        <taxon>Stenosarchaea group</taxon>
        <taxon>Halobacteria</taxon>
        <taxon>Halobacteriales</taxon>
        <taxon>Natrialbaceae</taxon>
        <taxon>Haloterrigena</taxon>
    </lineage>
</organism>
<evidence type="ECO:0000259" key="2">
    <source>
        <dbReference type="Pfam" id="PF13439"/>
    </source>
</evidence>
<protein>
    <submittedName>
        <fullName evidence="3">Glycosyltransferase family 4 protein</fullName>
    </submittedName>
</protein>
<dbReference type="PANTHER" id="PTHR45947">
    <property type="entry name" value="SULFOQUINOVOSYL TRANSFERASE SQD2"/>
    <property type="match status" value="1"/>
</dbReference>
<dbReference type="Gene3D" id="3.40.50.2000">
    <property type="entry name" value="Glycogen Phosphorylase B"/>
    <property type="match status" value="2"/>
</dbReference>
<dbReference type="GO" id="GO:0016757">
    <property type="term" value="F:glycosyltransferase activity"/>
    <property type="evidence" value="ECO:0007669"/>
    <property type="project" value="InterPro"/>
</dbReference>
<dbReference type="InterPro" id="IPR050194">
    <property type="entry name" value="Glycosyltransferase_grp1"/>
</dbReference>
<sequence length="369" mass="41498">MHILYLTEEQISFSESMVRGGAIHVRNVVEGLRKRGHDVTLIDWNRMPERSFQESIAPHTRFVEGAARTTTRAWSIGRQRDVDVIVSKTRKTYLPGLIAARLLNVPHVVHVGSSLNKSHSDIWDRMDMASFVARLRAPHDGYFVVCRFIEEQLSSRGIDSNKIYNIKNAVDTNRFHPVNVPVPLSDRFRRQINELEDSDLRLGYVGSLHPYKGLDDLVTALTYVDGEYEIIIAGDGPERDRLESAFGERAIFLGSVPYEQVPALYHEFDVLVLPSHTEGLPRVVLEAQATGTVVITTDVGGVPEIVEDGETGFLCPPKTPTTLAKVIDKVARKGSDQKRIAKTGRESVESLFSWETLLDRYESYLESIL</sequence>
<dbReference type="AlphaFoldDB" id="A0A8J8GRN4"/>
<dbReference type="EMBL" id="JABURA010000001">
    <property type="protein sequence ID" value="NUB93234.1"/>
    <property type="molecule type" value="Genomic_DNA"/>
</dbReference>
<dbReference type="InterPro" id="IPR001296">
    <property type="entry name" value="Glyco_trans_1"/>
</dbReference>
<feature type="domain" description="Glycosyltransferase subfamily 4-like N-terminal" evidence="2">
    <location>
        <begin position="19"/>
        <end position="174"/>
    </location>
</feature>
<dbReference type="PANTHER" id="PTHR45947:SF3">
    <property type="entry name" value="SULFOQUINOVOSYL TRANSFERASE SQD2"/>
    <property type="match status" value="1"/>
</dbReference>
<evidence type="ECO:0000313" key="3">
    <source>
        <dbReference type="EMBL" id="NUB93234.1"/>
    </source>
</evidence>
<dbReference type="CDD" id="cd03801">
    <property type="entry name" value="GT4_PimA-like"/>
    <property type="match status" value="1"/>
</dbReference>
<dbReference type="Pfam" id="PF00534">
    <property type="entry name" value="Glycos_transf_1"/>
    <property type="match status" value="1"/>
</dbReference>
<gene>
    <name evidence="3" type="ORF">HT576_19710</name>
</gene>
<dbReference type="SUPFAM" id="SSF53756">
    <property type="entry name" value="UDP-Glycosyltransferase/glycogen phosphorylase"/>
    <property type="match status" value="1"/>
</dbReference>
<evidence type="ECO:0000313" key="4">
    <source>
        <dbReference type="Proteomes" id="UP000728647"/>
    </source>
</evidence>
<dbReference type="Pfam" id="PF13439">
    <property type="entry name" value="Glyco_transf_4"/>
    <property type="match status" value="1"/>
</dbReference>
<name>A0A8J8GRN4_9EURY</name>
<dbReference type="InterPro" id="IPR028098">
    <property type="entry name" value="Glyco_trans_4-like_N"/>
</dbReference>
<reference evidence="3" key="1">
    <citation type="submission" date="2020-06" db="EMBL/GenBank/DDBJ databases">
        <title>Haloterrigena sp. nov., an extremely halophilic archaeon isolated from a saline sediment.</title>
        <authorList>
            <person name="Liu B.-B."/>
        </authorList>
    </citation>
    <scope>NUCLEOTIDE SEQUENCE</scope>
    <source>
        <strain evidence="3">SYSU A121-1</strain>
    </source>
</reference>
<dbReference type="Proteomes" id="UP000728647">
    <property type="component" value="Unassembled WGS sequence"/>
</dbReference>